<keyword evidence="4" id="KW-1185">Reference proteome</keyword>
<dbReference type="PANTHER" id="PTHR28626">
    <property type="entry name" value="SRR1-LIKE PROTEIN"/>
    <property type="match status" value="1"/>
</dbReference>
<evidence type="ECO:0000256" key="1">
    <source>
        <dbReference type="ARBA" id="ARBA00009856"/>
    </source>
</evidence>
<comment type="similarity">
    <text evidence="1">Belongs to the SRR1 family.</text>
</comment>
<gene>
    <name evidence="3" type="ORF">SPHA_2263</name>
</gene>
<dbReference type="EMBL" id="CAHIKZ030000063">
    <property type="protein sequence ID" value="CAE1147978.1"/>
    <property type="molecule type" value="Genomic_DNA"/>
</dbReference>
<dbReference type="InterPro" id="IPR040044">
    <property type="entry name" value="SRR1L"/>
</dbReference>
<protein>
    <submittedName>
        <fullName evidence="3">SRR1-like protein</fullName>
    </submittedName>
</protein>
<dbReference type="GO" id="GO:0005634">
    <property type="term" value="C:nucleus"/>
    <property type="evidence" value="ECO:0007669"/>
    <property type="project" value="TreeGrafter"/>
</dbReference>
<evidence type="ECO:0000259" key="2">
    <source>
        <dbReference type="Pfam" id="PF07985"/>
    </source>
</evidence>
<proteinExistence type="inferred from homology"/>
<dbReference type="AlphaFoldDB" id="A0A812AN53"/>
<reference evidence="3" key="1">
    <citation type="submission" date="2021-01" db="EMBL/GenBank/DDBJ databases">
        <authorList>
            <person name="Li R."/>
            <person name="Bekaert M."/>
        </authorList>
    </citation>
    <scope>NUCLEOTIDE SEQUENCE</scope>
    <source>
        <strain evidence="3">Farmed</strain>
    </source>
</reference>
<name>A0A812AN53_ACAPH</name>
<organism evidence="3 4">
    <name type="scientific">Acanthosepion pharaonis</name>
    <name type="common">Pharaoh cuttlefish</name>
    <name type="synonym">Sepia pharaonis</name>
    <dbReference type="NCBI Taxonomy" id="158019"/>
    <lineage>
        <taxon>Eukaryota</taxon>
        <taxon>Metazoa</taxon>
        <taxon>Spiralia</taxon>
        <taxon>Lophotrochozoa</taxon>
        <taxon>Mollusca</taxon>
        <taxon>Cephalopoda</taxon>
        <taxon>Coleoidea</taxon>
        <taxon>Decapodiformes</taxon>
        <taxon>Sepiida</taxon>
        <taxon>Sepiina</taxon>
        <taxon>Sepiidae</taxon>
        <taxon>Acanthosepion</taxon>
    </lineage>
</organism>
<dbReference type="Proteomes" id="UP000597762">
    <property type="component" value="Unassembled WGS sequence"/>
</dbReference>
<dbReference type="OrthoDB" id="551431at2759"/>
<dbReference type="PANTHER" id="PTHR28626:SF3">
    <property type="entry name" value="SRR1-LIKE PROTEIN"/>
    <property type="match status" value="1"/>
</dbReference>
<feature type="domain" description="SRR1-like" evidence="2">
    <location>
        <begin position="195"/>
        <end position="327"/>
    </location>
</feature>
<comment type="caution">
    <text evidence="3">The sequence shown here is derived from an EMBL/GenBank/DDBJ whole genome shotgun (WGS) entry which is preliminary data.</text>
</comment>
<dbReference type="GO" id="GO:0005737">
    <property type="term" value="C:cytoplasm"/>
    <property type="evidence" value="ECO:0007669"/>
    <property type="project" value="TreeGrafter"/>
</dbReference>
<dbReference type="Pfam" id="PF07985">
    <property type="entry name" value="SRR1"/>
    <property type="match status" value="1"/>
</dbReference>
<accession>A0A812AN53</accession>
<evidence type="ECO:0000313" key="3">
    <source>
        <dbReference type="EMBL" id="CAE1147978.1"/>
    </source>
</evidence>
<sequence>MDDDFKVVARPKRRQKFSKSKLLQIQQTRLVSESKQDEDEDLTSSVEYICKTLRDYREEMKSTSFYKSFKELLLVKLHHGLKCDRHQSLFTNNGERDSNEEYIIDSTPDLKKTLFDPAKEESISNIYRQTSSTTIDLQALTIQESADDQEVITPKTDNAETASFLLSPSEMCLCRPHPQAVGCDTDHCKTLTNLELVIYGIGNFAECIIARYQLALMLALQNTLKLPGSRVLVFDPKLSAVEKSAIRELGFSLISHNEEGKHRGTDKQWTLFFMPHCGKALCNNLLWANWSAQQLSNIIIIGNSFSSLVERTPDRLLKRYYFYIWKISFFLIL</sequence>
<dbReference type="InterPro" id="IPR012942">
    <property type="entry name" value="SRR1-like"/>
</dbReference>
<evidence type="ECO:0000313" key="4">
    <source>
        <dbReference type="Proteomes" id="UP000597762"/>
    </source>
</evidence>